<dbReference type="GeneID" id="83217820"/>
<dbReference type="EMBL" id="JARTCD010000069">
    <property type="protein sequence ID" value="KAJ8653967.1"/>
    <property type="molecule type" value="Genomic_DNA"/>
</dbReference>
<dbReference type="InterPro" id="IPR001611">
    <property type="entry name" value="Leu-rich_rpt"/>
</dbReference>
<dbReference type="RefSeq" id="XP_058338881.1">
    <property type="nucleotide sequence ID" value="XM_058490397.1"/>
</dbReference>
<reference evidence="3 4" key="1">
    <citation type="submission" date="2023-03" db="EMBL/GenBank/DDBJ databases">
        <title>Genome sequence of Lichtheimia ornata CBS 291.66.</title>
        <authorList>
            <person name="Mohabir J.T."/>
            <person name="Shea T.P."/>
            <person name="Kurbessoian T."/>
            <person name="Berby B."/>
            <person name="Fontaine J."/>
            <person name="Livny J."/>
            <person name="Gnirke A."/>
            <person name="Stajich J.E."/>
            <person name="Cuomo C.A."/>
        </authorList>
    </citation>
    <scope>NUCLEOTIDE SEQUENCE [LARGE SCALE GENOMIC DNA]</scope>
    <source>
        <strain evidence="3">CBS 291.66</strain>
    </source>
</reference>
<dbReference type="PANTHER" id="PTHR48051">
    <property type="match status" value="1"/>
</dbReference>
<evidence type="ECO:0000313" key="4">
    <source>
        <dbReference type="Proteomes" id="UP001234581"/>
    </source>
</evidence>
<dbReference type="Gene3D" id="3.80.10.10">
    <property type="entry name" value="Ribonuclease Inhibitor"/>
    <property type="match status" value="1"/>
</dbReference>
<dbReference type="AlphaFoldDB" id="A0AAD7UV05"/>
<keyword evidence="1" id="KW-0433">Leucine-rich repeat</keyword>
<keyword evidence="4" id="KW-1185">Reference proteome</keyword>
<dbReference type="SUPFAM" id="SSF52058">
    <property type="entry name" value="L domain-like"/>
    <property type="match status" value="1"/>
</dbReference>
<dbReference type="Pfam" id="PF13855">
    <property type="entry name" value="LRR_8"/>
    <property type="match status" value="1"/>
</dbReference>
<comment type="caution">
    <text evidence="3">The sequence shown here is derived from an EMBL/GenBank/DDBJ whole genome shotgun (WGS) entry which is preliminary data.</text>
</comment>
<evidence type="ECO:0000256" key="2">
    <source>
        <dbReference type="ARBA" id="ARBA00022737"/>
    </source>
</evidence>
<name>A0AAD7UV05_9FUNG</name>
<evidence type="ECO:0000313" key="3">
    <source>
        <dbReference type="EMBL" id="KAJ8653967.1"/>
    </source>
</evidence>
<dbReference type="SMART" id="SM00369">
    <property type="entry name" value="LRR_TYP"/>
    <property type="match status" value="4"/>
</dbReference>
<sequence length="386" mass="44162">MRLGERKLRRLNLAINVLEELPPEIGRLTHVEWLNLNDNRLRYLPVTLSNLTRLVKLGLVQNRLKYLPPRLFSRMYKLQKLDIRRNQLRYLPASLLMMSPLSDVISNPEIAVPMAAFQMHPCPPSCQVRTRTDADQGGSLRTLLLGENLSLESVNGIIHENLPNNCYSARTDPNTDNTPEAFDGDNSAKRQLESCDSYRHDTTCILSLREIAIRVLLNRGYGKLQRLPSAIEDLPGICLEHSLGHYHSQLDLYPEYAFSYLEAAIPKSISPILRMEVIASARQCDKCGQWYSRSDIHIGYTVRLGTQKTMAPIRFELCSFGCALNSMSELRKHNGTWESLRHDRAAENMRTSSSSNTRRDQHINGWLIVDSKNQDMRYVIHILNHS</sequence>
<keyword evidence="2" id="KW-0677">Repeat</keyword>
<organism evidence="3 4">
    <name type="scientific">Lichtheimia ornata</name>
    <dbReference type="NCBI Taxonomy" id="688661"/>
    <lineage>
        <taxon>Eukaryota</taxon>
        <taxon>Fungi</taxon>
        <taxon>Fungi incertae sedis</taxon>
        <taxon>Mucoromycota</taxon>
        <taxon>Mucoromycotina</taxon>
        <taxon>Mucoromycetes</taxon>
        <taxon>Mucorales</taxon>
        <taxon>Lichtheimiaceae</taxon>
        <taxon>Lichtheimia</taxon>
    </lineage>
</organism>
<dbReference type="Proteomes" id="UP001234581">
    <property type="component" value="Unassembled WGS sequence"/>
</dbReference>
<dbReference type="GO" id="GO:0005737">
    <property type="term" value="C:cytoplasm"/>
    <property type="evidence" value="ECO:0007669"/>
    <property type="project" value="TreeGrafter"/>
</dbReference>
<proteinExistence type="predicted"/>
<protein>
    <submittedName>
        <fullName evidence="3">Uncharacterized protein</fullName>
    </submittedName>
</protein>
<accession>A0AAD7UV05</accession>
<gene>
    <name evidence="3" type="ORF">O0I10_010416</name>
</gene>
<dbReference type="InterPro" id="IPR032675">
    <property type="entry name" value="LRR_dom_sf"/>
</dbReference>
<dbReference type="InterPro" id="IPR003591">
    <property type="entry name" value="Leu-rich_rpt_typical-subtyp"/>
</dbReference>
<evidence type="ECO:0000256" key="1">
    <source>
        <dbReference type="ARBA" id="ARBA00022614"/>
    </source>
</evidence>
<dbReference type="InterPro" id="IPR050216">
    <property type="entry name" value="LRR_domain-containing"/>
</dbReference>
<dbReference type="PANTHER" id="PTHR48051:SF1">
    <property type="entry name" value="RAS SUPPRESSOR PROTEIN 1"/>
    <property type="match status" value="1"/>
</dbReference>